<dbReference type="InterPro" id="IPR027417">
    <property type="entry name" value="P-loop_NTPase"/>
</dbReference>
<dbReference type="Gene3D" id="3.40.50.300">
    <property type="entry name" value="P-loop containing nucleotide triphosphate hydrolases"/>
    <property type="match status" value="1"/>
</dbReference>
<dbReference type="EMBL" id="JAHRHJ020000008">
    <property type="protein sequence ID" value="KAH9304622.1"/>
    <property type="molecule type" value="Genomic_DNA"/>
</dbReference>
<feature type="domain" description="NB-ARC" evidence="1">
    <location>
        <begin position="2"/>
        <end position="127"/>
    </location>
</feature>
<dbReference type="PANTHER" id="PTHR11017">
    <property type="entry name" value="LEUCINE-RICH REPEAT-CONTAINING PROTEIN"/>
    <property type="match status" value="1"/>
</dbReference>
<dbReference type="GO" id="GO:0043531">
    <property type="term" value="F:ADP binding"/>
    <property type="evidence" value="ECO:0007669"/>
    <property type="project" value="InterPro"/>
</dbReference>
<dbReference type="Pfam" id="PF00931">
    <property type="entry name" value="NB-ARC"/>
    <property type="match status" value="1"/>
</dbReference>
<dbReference type="PANTHER" id="PTHR11017:SF385">
    <property type="entry name" value="DISEASE RESISTANCE PROTEIN (TIR-NBS-LRR CLASS)-RELATED"/>
    <property type="match status" value="1"/>
</dbReference>
<name>A0AA38CS04_TAXCH</name>
<dbReference type="InterPro" id="IPR002182">
    <property type="entry name" value="NB-ARC"/>
</dbReference>
<evidence type="ECO:0000259" key="1">
    <source>
        <dbReference type="Pfam" id="PF00931"/>
    </source>
</evidence>
<dbReference type="GO" id="GO:0006952">
    <property type="term" value="P:defense response"/>
    <property type="evidence" value="ECO:0007669"/>
    <property type="project" value="InterPro"/>
</dbReference>
<dbReference type="AlphaFoldDB" id="A0AA38CS04"/>
<gene>
    <name evidence="2" type="ORF">KI387_009026</name>
</gene>
<comment type="caution">
    <text evidence="2">The sequence shown here is derived from an EMBL/GenBank/DDBJ whole genome shotgun (WGS) entry which is preliminary data.</text>
</comment>
<proteinExistence type="predicted"/>
<organism evidence="2 3">
    <name type="scientific">Taxus chinensis</name>
    <name type="common">Chinese yew</name>
    <name type="synonym">Taxus wallichiana var. chinensis</name>
    <dbReference type="NCBI Taxonomy" id="29808"/>
    <lineage>
        <taxon>Eukaryota</taxon>
        <taxon>Viridiplantae</taxon>
        <taxon>Streptophyta</taxon>
        <taxon>Embryophyta</taxon>
        <taxon>Tracheophyta</taxon>
        <taxon>Spermatophyta</taxon>
        <taxon>Pinopsida</taxon>
        <taxon>Pinidae</taxon>
        <taxon>Conifers II</taxon>
        <taxon>Cupressales</taxon>
        <taxon>Taxaceae</taxon>
        <taxon>Taxus</taxon>
    </lineage>
</organism>
<accession>A0AA38CS04</accession>
<sequence>LEKEKKKLIQKLNLSLIDNVVRLGICRIGKTTMEKAIYNEIHKDFDASRFVVNVGATIRLMELQRRILNDLVDYHGEVPSVDHRKSLMKDLLRGVHALVILDDLNHKSQLNALGGDWFAPGSRVIITS</sequence>
<reference evidence="2 3" key="1">
    <citation type="journal article" date="2021" name="Nat. Plants">
        <title>The Taxus genome provides insights into paclitaxel biosynthesis.</title>
        <authorList>
            <person name="Xiong X."/>
            <person name="Gou J."/>
            <person name="Liao Q."/>
            <person name="Li Y."/>
            <person name="Zhou Q."/>
            <person name="Bi G."/>
            <person name="Li C."/>
            <person name="Du R."/>
            <person name="Wang X."/>
            <person name="Sun T."/>
            <person name="Guo L."/>
            <person name="Liang H."/>
            <person name="Lu P."/>
            <person name="Wu Y."/>
            <person name="Zhang Z."/>
            <person name="Ro D.K."/>
            <person name="Shang Y."/>
            <person name="Huang S."/>
            <person name="Yan J."/>
        </authorList>
    </citation>
    <scope>NUCLEOTIDE SEQUENCE [LARGE SCALE GENOMIC DNA]</scope>
    <source>
        <strain evidence="2">Ta-2019</strain>
    </source>
</reference>
<dbReference type="SUPFAM" id="SSF52540">
    <property type="entry name" value="P-loop containing nucleoside triphosphate hydrolases"/>
    <property type="match status" value="1"/>
</dbReference>
<evidence type="ECO:0000313" key="2">
    <source>
        <dbReference type="EMBL" id="KAH9304622.1"/>
    </source>
</evidence>
<dbReference type="Proteomes" id="UP000824469">
    <property type="component" value="Unassembled WGS sequence"/>
</dbReference>
<feature type="non-terminal residue" evidence="2">
    <location>
        <position position="1"/>
    </location>
</feature>
<keyword evidence="3" id="KW-1185">Reference proteome</keyword>
<protein>
    <recommendedName>
        <fullName evidence="1">NB-ARC domain-containing protein</fullName>
    </recommendedName>
</protein>
<dbReference type="InterPro" id="IPR044974">
    <property type="entry name" value="Disease_R_plants"/>
</dbReference>
<evidence type="ECO:0000313" key="3">
    <source>
        <dbReference type="Proteomes" id="UP000824469"/>
    </source>
</evidence>